<keyword evidence="7" id="KW-1185">Reference proteome</keyword>
<feature type="domain" description="HTH lacI-type" evidence="5">
    <location>
        <begin position="26"/>
        <end position="80"/>
    </location>
</feature>
<evidence type="ECO:0000313" key="7">
    <source>
        <dbReference type="Proteomes" id="UP001235094"/>
    </source>
</evidence>
<dbReference type="SMART" id="SM00354">
    <property type="entry name" value="HTH_LACI"/>
    <property type="match status" value="1"/>
</dbReference>
<dbReference type="GO" id="GO:0003677">
    <property type="term" value="F:DNA binding"/>
    <property type="evidence" value="ECO:0007669"/>
    <property type="project" value="UniProtKB-KW"/>
</dbReference>
<evidence type="ECO:0000256" key="2">
    <source>
        <dbReference type="ARBA" id="ARBA00023015"/>
    </source>
</evidence>
<reference evidence="6 7" key="1">
    <citation type="submission" date="2023-07" db="EMBL/GenBank/DDBJ databases">
        <title>Genomic Encyclopedia of Type Strains, Phase IV (KMG-IV): sequencing the most valuable type-strain genomes for metagenomic binning, comparative biology and taxonomic classification.</title>
        <authorList>
            <person name="Goeker M."/>
        </authorList>
    </citation>
    <scope>NUCLEOTIDE SEQUENCE [LARGE SCALE GENOMIC DNA]</scope>
    <source>
        <strain evidence="6 7">DSM 15561</strain>
    </source>
</reference>
<keyword evidence="2" id="KW-0805">Transcription regulation</keyword>
<dbReference type="PROSITE" id="PS50932">
    <property type="entry name" value="HTH_LACI_2"/>
    <property type="match status" value="1"/>
</dbReference>
<organism evidence="6 7">
    <name type="scientific">Ancylobacter amanitiformis</name>
    <dbReference type="NCBI Taxonomy" id="217069"/>
    <lineage>
        <taxon>Bacteria</taxon>
        <taxon>Pseudomonadati</taxon>
        <taxon>Pseudomonadota</taxon>
        <taxon>Alphaproteobacteria</taxon>
        <taxon>Hyphomicrobiales</taxon>
        <taxon>Xanthobacteraceae</taxon>
        <taxon>Ancylobacter</taxon>
    </lineage>
</organism>
<dbReference type="PANTHER" id="PTHR30146:SF95">
    <property type="entry name" value="RIBOSE OPERON REPRESSOR"/>
    <property type="match status" value="1"/>
</dbReference>
<dbReference type="InterPro" id="IPR000843">
    <property type="entry name" value="HTH_LacI"/>
</dbReference>
<dbReference type="CDD" id="cd06278">
    <property type="entry name" value="PBP1_LacI-like"/>
    <property type="match status" value="1"/>
</dbReference>
<dbReference type="Pfam" id="PF00356">
    <property type="entry name" value="LacI"/>
    <property type="match status" value="1"/>
</dbReference>
<dbReference type="CDD" id="cd01392">
    <property type="entry name" value="HTH_LacI"/>
    <property type="match status" value="1"/>
</dbReference>
<keyword evidence="3 6" id="KW-0238">DNA-binding</keyword>
<dbReference type="RefSeq" id="WP_370876787.1">
    <property type="nucleotide sequence ID" value="NZ_JAUSVR010000002.1"/>
</dbReference>
<dbReference type="Proteomes" id="UP001235094">
    <property type="component" value="Unassembled WGS sequence"/>
</dbReference>
<proteinExistence type="predicted"/>
<dbReference type="Gene3D" id="1.10.260.40">
    <property type="entry name" value="lambda repressor-like DNA-binding domains"/>
    <property type="match status" value="1"/>
</dbReference>
<dbReference type="SUPFAM" id="SSF53822">
    <property type="entry name" value="Periplasmic binding protein-like I"/>
    <property type="match status" value="1"/>
</dbReference>
<dbReference type="EMBL" id="JAUSVR010000002">
    <property type="protein sequence ID" value="MDQ0509872.1"/>
    <property type="molecule type" value="Genomic_DNA"/>
</dbReference>
<evidence type="ECO:0000256" key="3">
    <source>
        <dbReference type="ARBA" id="ARBA00023125"/>
    </source>
</evidence>
<sequence length="376" mass="39250">MKNPNPPLPVSETPFSDEAAAARRFVSAQQVAELAGVSRSAVSRAFTPGASIAVKTREKVMHAAAELGYQVNDLARGLLANRSRLVGLVVTKPEVGFRAHLVAALTGALIRRGNVPVVINTGHSDAELQAAQAALFGYRAEATIILSGSPPASLVETARQNGHALVSIGRSEPGCDHVKIDNAGAARLAARLFFAQGFRRLGFAGSQSGTPSITERELAFAQEARQLGADITILRGADTDYAGGQEVAEAMLARAGRPEAVFCVNDLVAFGLMDAARGRFGLAIPRDLAVIGFDDIPEASWGAYGLSTFRQDPARIAAQAIAHLDRRIADPGASPSTARLDAVFIARTTTCAAASHVEAPQVDILAADDSLIGACP</sequence>
<dbReference type="Pfam" id="PF13377">
    <property type="entry name" value="Peripla_BP_3"/>
    <property type="match status" value="1"/>
</dbReference>
<name>A0ABU0LMD8_9HYPH</name>
<accession>A0ABU0LMD8</accession>
<dbReference type="InterPro" id="IPR028082">
    <property type="entry name" value="Peripla_BP_I"/>
</dbReference>
<dbReference type="SUPFAM" id="SSF47413">
    <property type="entry name" value="lambda repressor-like DNA-binding domains"/>
    <property type="match status" value="1"/>
</dbReference>
<evidence type="ECO:0000259" key="5">
    <source>
        <dbReference type="PROSITE" id="PS50932"/>
    </source>
</evidence>
<keyword evidence="4" id="KW-0804">Transcription</keyword>
<keyword evidence="1" id="KW-0678">Repressor</keyword>
<dbReference type="InterPro" id="IPR046335">
    <property type="entry name" value="LacI/GalR-like_sensor"/>
</dbReference>
<evidence type="ECO:0000313" key="6">
    <source>
        <dbReference type="EMBL" id="MDQ0509872.1"/>
    </source>
</evidence>
<evidence type="ECO:0000256" key="1">
    <source>
        <dbReference type="ARBA" id="ARBA00022491"/>
    </source>
</evidence>
<dbReference type="Gene3D" id="3.40.50.2300">
    <property type="match status" value="2"/>
</dbReference>
<comment type="caution">
    <text evidence="6">The sequence shown here is derived from an EMBL/GenBank/DDBJ whole genome shotgun (WGS) entry which is preliminary data.</text>
</comment>
<dbReference type="InterPro" id="IPR010982">
    <property type="entry name" value="Lambda_DNA-bd_dom_sf"/>
</dbReference>
<protein>
    <submittedName>
        <fullName evidence="6">DNA-binding LacI/PurR family transcriptional regulator</fullName>
    </submittedName>
</protein>
<evidence type="ECO:0000256" key="4">
    <source>
        <dbReference type="ARBA" id="ARBA00023163"/>
    </source>
</evidence>
<gene>
    <name evidence="6" type="ORF">QOZ99_000753</name>
</gene>
<dbReference type="PANTHER" id="PTHR30146">
    <property type="entry name" value="LACI-RELATED TRANSCRIPTIONAL REPRESSOR"/>
    <property type="match status" value="1"/>
</dbReference>